<dbReference type="Proteomes" id="UP000263833">
    <property type="component" value="Unassembled WGS sequence"/>
</dbReference>
<dbReference type="InterPro" id="IPR036291">
    <property type="entry name" value="NAD(P)-bd_dom_sf"/>
</dbReference>
<dbReference type="RefSeq" id="WP_115548427.1">
    <property type="nucleotide sequence ID" value="NZ_QRGP01000001.1"/>
</dbReference>
<reference evidence="5" key="1">
    <citation type="submission" date="2018-08" db="EMBL/GenBank/DDBJ databases">
        <authorList>
            <person name="Kim S.-J."/>
            <person name="Jung G.-Y."/>
        </authorList>
    </citation>
    <scope>NUCLEOTIDE SEQUENCE [LARGE SCALE GENOMIC DNA]</scope>
    <source>
        <strain evidence="5">GY_G</strain>
    </source>
</reference>
<feature type="domain" description="NAD-dependent epimerase/dehydratase" evidence="3">
    <location>
        <begin position="5"/>
        <end position="243"/>
    </location>
</feature>
<dbReference type="Pfam" id="PF01370">
    <property type="entry name" value="Epimerase"/>
    <property type="match status" value="1"/>
</dbReference>
<dbReference type="AlphaFoldDB" id="A0A371BHM5"/>
<organism evidence="4 5">
    <name type="scientific">Sphingorhabdus pulchriflava</name>
    <dbReference type="NCBI Taxonomy" id="2292257"/>
    <lineage>
        <taxon>Bacteria</taxon>
        <taxon>Pseudomonadati</taxon>
        <taxon>Pseudomonadota</taxon>
        <taxon>Alphaproteobacteria</taxon>
        <taxon>Sphingomonadales</taxon>
        <taxon>Sphingomonadaceae</taxon>
        <taxon>Sphingorhabdus</taxon>
    </lineage>
</organism>
<evidence type="ECO:0000313" key="5">
    <source>
        <dbReference type="Proteomes" id="UP000263833"/>
    </source>
</evidence>
<name>A0A371BHM5_9SPHN</name>
<evidence type="ECO:0000313" key="4">
    <source>
        <dbReference type="EMBL" id="RDV06881.1"/>
    </source>
</evidence>
<dbReference type="Gene3D" id="3.40.50.720">
    <property type="entry name" value="NAD(P)-binding Rossmann-like Domain"/>
    <property type="match status" value="1"/>
</dbReference>
<dbReference type="FunFam" id="3.40.50.720:FF:000336">
    <property type="entry name" value="Aldehyde reductase"/>
    <property type="match status" value="1"/>
</dbReference>
<dbReference type="OrthoDB" id="9778052at2"/>
<dbReference type="GO" id="GO:0016616">
    <property type="term" value="F:oxidoreductase activity, acting on the CH-OH group of donors, NAD or NADP as acceptor"/>
    <property type="evidence" value="ECO:0007669"/>
    <property type="project" value="TreeGrafter"/>
</dbReference>
<dbReference type="InterPro" id="IPR001509">
    <property type="entry name" value="Epimerase_deHydtase"/>
</dbReference>
<comment type="caution">
    <text evidence="4">The sequence shown here is derived from an EMBL/GenBank/DDBJ whole genome shotgun (WGS) entry which is preliminary data.</text>
</comment>
<sequence length="338" mass="36618">MAGQVFVSGGSGYIAGFLIRQLIAEGWSVNTSIRNLDREAEVRGWLNVDNSKLKFFAADLMSDEGWAEAMAGCTHVAHVASPLPANKPKSDDELIVPAREGALRALRFAHAAGIKRFVMTSSVAAIAYGHGKAKQHFTEADWTDVNSPDAYAYVKSKTIAERAARDWVAANAPDMEYVTVNPSLVLGPLFAADFSTSLEAIKKLLDGSLPGLPNLGFSVVDVRDVADLHVRCLTAANMAGERFVAAGPFLWMREVAAILKEGLGPDGKKVPTRRLPNFLVRISALFDPLIRQIVGELDNVRDTSAQHAKDVLGWQTRDPKASILDTARDIIRLGLVKS</sequence>
<accession>A0A371BHM5</accession>
<evidence type="ECO:0000256" key="1">
    <source>
        <dbReference type="ARBA" id="ARBA00023002"/>
    </source>
</evidence>
<dbReference type="InterPro" id="IPR050425">
    <property type="entry name" value="NAD(P)_dehydrat-like"/>
</dbReference>
<dbReference type="PANTHER" id="PTHR10366:SF564">
    <property type="entry name" value="STEROL-4-ALPHA-CARBOXYLATE 3-DEHYDROGENASE, DECARBOXYLATING"/>
    <property type="match status" value="1"/>
</dbReference>
<comment type="similarity">
    <text evidence="2">Belongs to the NAD(P)-dependent epimerase/dehydratase family. Dihydroflavonol-4-reductase subfamily.</text>
</comment>
<keyword evidence="1" id="KW-0560">Oxidoreductase</keyword>
<protein>
    <submittedName>
        <fullName evidence="4">NAD-dependent epimerase/dehydratase family protein</fullName>
    </submittedName>
</protein>
<dbReference type="SUPFAM" id="SSF51735">
    <property type="entry name" value="NAD(P)-binding Rossmann-fold domains"/>
    <property type="match status" value="1"/>
</dbReference>
<dbReference type="PANTHER" id="PTHR10366">
    <property type="entry name" value="NAD DEPENDENT EPIMERASE/DEHYDRATASE"/>
    <property type="match status" value="1"/>
</dbReference>
<dbReference type="EMBL" id="QRGP01000001">
    <property type="protein sequence ID" value="RDV06881.1"/>
    <property type="molecule type" value="Genomic_DNA"/>
</dbReference>
<gene>
    <name evidence="4" type="ORF">DXH95_05660</name>
</gene>
<evidence type="ECO:0000259" key="3">
    <source>
        <dbReference type="Pfam" id="PF01370"/>
    </source>
</evidence>
<keyword evidence="5" id="KW-1185">Reference proteome</keyword>
<proteinExistence type="inferred from homology"/>
<evidence type="ECO:0000256" key="2">
    <source>
        <dbReference type="ARBA" id="ARBA00023445"/>
    </source>
</evidence>